<dbReference type="OrthoDB" id="10332065at2759"/>
<gene>
    <name evidence="1" type="ORF">TNIN_324821</name>
</gene>
<proteinExistence type="predicted"/>
<reference evidence="1" key="1">
    <citation type="submission" date="2020-08" db="EMBL/GenBank/DDBJ databases">
        <title>Multicomponent nature underlies the extraordinary mechanical properties of spider dragline silk.</title>
        <authorList>
            <person name="Kono N."/>
            <person name="Nakamura H."/>
            <person name="Mori M."/>
            <person name="Yoshida Y."/>
            <person name="Ohtoshi R."/>
            <person name="Malay A.D."/>
            <person name="Moran D.A.P."/>
            <person name="Tomita M."/>
            <person name="Numata K."/>
            <person name="Arakawa K."/>
        </authorList>
    </citation>
    <scope>NUCLEOTIDE SEQUENCE</scope>
</reference>
<dbReference type="AlphaFoldDB" id="A0A8X6XRG1"/>
<evidence type="ECO:0000313" key="1">
    <source>
        <dbReference type="EMBL" id="GFY58838.1"/>
    </source>
</evidence>
<dbReference type="EMBL" id="BMAV01012277">
    <property type="protein sequence ID" value="GFY58838.1"/>
    <property type="molecule type" value="Genomic_DNA"/>
</dbReference>
<name>A0A8X6XRG1_9ARAC</name>
<keyword evidence="2" id="KW-1185">Reference proteome</keyword>
<sequence length="109" mass="11803">MGIIISLLSAALDHKKLSSTPSPTSMTPLEAGVEQCPVDLGVGGAGPLRQWGRWESRAFAPKQEVALRRRMLPNKPVTCGGFWSTAQQSKERPWGCPGSYGRYRFGGAD</sequence>
<accession>A0A8X6XRG1</accession>
<protein>
    <submittedName>
        <fullName evidence="1">Uncharacterized protein</fullName>
    </submittedName>
</protein>
<evidence type="ECO:0000313" key="2">
    <source>
        <dbReference type="Proteomes" id="UP000886998"/>
    </source>
</evidence>
<organism evidence="1 2">
    <name type="scientific">Trichonephila inaurata madagascariensis</name>
    <dbReference type="NCBI Taxonomy" id="2747483"/>
    <lineage>
        <taxon>Eukaryota</taxon>
        <taxon>Metazoa</taxon>
        <taxon>Ecdysozoa</taxon>
        <taxon>Arthropoda</taxon>
        <taxon>Chelicerata</taxon>
        <taxon>Arachnida</taxon>
        <taxon>Araneae</taxon>
        <taxon>Araneomorphae</taxon>
        <taxon>Entelegynae</taxon>
        <taxon>Araneoidea</taxon>
        <taxon>Nephilidae</taxon>
        <taxon>Trichonephila</taxon>
        <taxon>Trichonephila inaurata</taxon>
    </lineage>
</organism>
<comment type="caution">
    <text evidence="1">The sequence shown here is derived from an EMBL/GenBank/DDBJ whole genome shotgun (WGS) entry which is preliminary data.</text>
</comment>
<dbReference type="Proteomes" id="UP000886998">
    <property type="component" value="Unassembled WGS sequence"/>
</dbReference>